<feature type="compositionally biased region" description="Acidic residues" evidence="1">
    <location>
        <begin position="551"/>
        <end position="572"/>
    </location>
</feature>
<evidence type="ECO:0000313" key="2">
    <source>
        <dbReference type="EMBL" id="KAF6071341.1"/>
    </source>
</evidence>
<dbReference type="EMBL" id="JABWAD010000016">
    <property type="protein sequence ID" value="KAF6071341.1"/>
    <property type="molecule type" value="Genomic_DNA"/>
</dbReference>
<evidence type="ECO:0000313" key="3">
    <source>
        <dbReference type="Proteomes" id="UP000536275"/>
    </source>
</evidence>
<protein>
    <submittedName>
        <fullName evidence="2">Uncharacterized protein</fullName>
    </submittedName>
</protein>
<reference evidence="2 3" key="1">
    <citation type="submission" date="2020-03" db="EMBL/GenBank/DDBJ databases">
        <title>FDA dAtabase for Regulatory Grade micrObial Sequences (FDA-ARGOS): Supporting development and validation of Infectious Disease Dx tests.</title>
        <authorList>
            <person name="Campos J."/>
            <person name="Goldberg B."/>
            <person name="Tallon L."/>
            <person name="Sadzewicz L."/>
            <person name="Vavikolanu K."/>
            <person name="Mehta A."/>
            <person name="Aluvathingal J."/>
            <person name="Nadendla S."/>
            <person name="Nandy P."/>
            <person name="Geyer C."/>
            <person name="Yan Y."/>
            <person name="Sichtig H."/>
        </authorList>
    </citation>
    <scope>NUCLEOTIDE SEQUENCE [LARGE SCALE GENOMIC DNA]</scope>
    <source>
        <strain evidence="2 3">FDAARGOS_656</strain>
    </source>
</reference>
<name>A0A8H6C3L6_CANAX</name>
<sequence length="581" mass="66130">MTIINVNPGFFYELTKLPSEVIALILGLLPKCMLPELLYFPPIKEIVISTIFSNVSITYQTERHRGNDGAEAGYWECDCHEFCFTLVDLLEGIKKWNIYPRSIHIHNMDGFQNEPDTFVELLKKASSIHGTFYQNMGSDQETQLDLIVNSNIKFDHLNLSRFSSPLTLPPIATSIRLNKTILNNYAIPGVKKLSSSVKSDDERNQMYAFSSDLEDLHVFSEESIQMTLPPNLRKLNIEVTSGSVGFISEEMVNLEYLSLKLPNIQSFDKTGINAPNLKKLVLECESLSNFDGLKQFPYLKHLEFSEVSFSMSLFDDGSFSELDTFICWGCDIQNTVDFDSSLLTFPSNLKTLELSGCSFENTDFSNWVPPGTLETLRVYDSPLKYGFLGANLRYFETCGSRLTFDRNYIRGGNVNKLDADLFPTSVKYLTLREMKIQELSDSFENLENLRRLSLARNQLKMVNPVKLPVSTLQTLDLKQCNVRFISPFLVSMLEEKNKNPKLHVYATENSNISVIDIRTALKLVKGLVLFLNDFDKSLTEISRRSSQEVVPDYDPDDLYDGSDASSDEEDTGDDTKRRREM</sequence>
<dbReference type="PANTHER" id="PTHR15140:SF6">
    <property type="entry name" value="TUBULIN-SPECIFIC CHAPERONE COFACTOR E-LIKE PROTEIN"/>
    <property type="match status" value="1"/>
</dbReference>
<dbReference type="SUPFAM" id="SSF52058">
    <property type="entry name" value="L domain-like"/>
    <property type="match status" value="1"/>
</dbReference>
<gene>
    <name evidence="2" type="ORF">FOB64_001088</name>
</gene>
<dbReference type="Gene3D" id="3.80.10.10">
    <property type="entry name" value="Ribonuclease Inhibitor"/>
    <property type="match status" value="2"/>
</dbReference>
<organism evidence="2 3">
    <name type="scientific">Candida albicans</name>
    <name type="common">Yeast</name>
    <dbReference type="NCBI Taxonomy" id="5476"/>
    <lineage>
        <taxon>Eukaryota</taxon>
        <taxon>Fungi</taxon>
        <taxon>Dikarya</taxon>
        <taxon>Ascomycota</taxon>
        <taxon>Saccharomycotina</taxon>
        <taxon>Pichiomycetes</taxon>
        <taxon>Debaryomycetaceae</taxon>
        <taxon>Candida/Lodderomyces clade</taxon>
        <taxon>Candida</taxon>
    </lineage>
</organism>
<dbReference type="PANTHER" id="PTHR15140">
    <property type="entry name" value="TUBULIN-SPECIFIC CHAPERONE E"/>
    <property type="match status" value="1"/>
</dbReference>
<dbReference type="Proteomes" id="UP000536275">
    <property type="component" value="Unassembled WGS sequence"/>
</dbReference>
<dbReference type="InterPro" id="IPR032675">
    <property type="entry name" value="LRR_dom_sf"/>
</dbReference>
<feature type="region of interest" description="Disordered" evidence="1">
    <location>
        <begin position="543"/>
        <end position="581"/>
    </location>
</feature>
<evidence type="ECO:0000256" key="1">
    <source>
        <dbReference type="SAM" id="MobiDB-lite"/>
    </source>
</evidence>
<proteinExistence type="predicted"/>
<accession>A0A8H6C3L6</accession>
<dbReference type="AlphaFoldDB" id="A0A8H6C3L6"/>
<comment type="caution">
    <text evidence="2">The sequence shown here is derived from an EMBL/GenBank/DDBJ whole genome shotgun (WGS) entry which is preliminary data.</text>
</comment>